<dbReference type="SMART" id="SM00353">
    <property type="entry name" value="HLH"/>
    <property type="match status" value="1"/>
</dbReference>
<dbReference type="Pfam" id="PF00010">
    <property type="entry name" value="HLH"/>
    <property type="match status" value="1"/>
</dbReference>
<dbReference type="InterPro" id="IPR036638">
    <property type="entry name" value="HLH_DNA-bd_sf"/>
</dbReference>
<dbReference type="PANTHER" id="PTHR10328:SF15">
    <property type="entry name" value="BHLH TRANSCRIPTION FACTOR"/>
    <property type="match status" value="1"/>
</dbReference>
<evidence type="ECO:0000256" key="1">
    <source>
        <dbReference type="ARBA" id="ARBA00023125"/>
    </source>
</evidence>
<dbReference type="GO" id="GO:0046983">
    <property type="term" value="F:protein dimerization activity"/>
    <property type="evidence" value="ECO:0007669"/>
    <property type="project" value="InterPro"/>
</dbReference>
<accession>A0A8H7QNB5</accession>
<dbReference type="GO" id="GO:0090575">
    <property type="term" value="C:RNA polymerase II transcription regulator complex"/>
    <property type="evidence" value="ECO:0007669"/>
    <property type="project" value="TreeGrafter"/>
</dbReference>
<dbReference type="GO" id="GO:0003677">
    <property type="term" value="F:DNA binding"/>
    <property type="evidence" value="ECO:0007669"/>
    <property type="project" value="UniProtKB-KW"/>
</dbReference>
<dbReference type="AlphaFoldDB" id="A0A8H7QNB5"/>
<evidence type="ECO:0000313" key="6">
    <source>
        <dbReference type="Proteomes" id="UP000603453"/>
    </source>
</evidence>
<evidence type="ECO:0000259" key="4">
    <source>
        <dbReference type="PROSITE" id="PS50888"/>
    </source>
</evidence>
<feature type="compositionally biased region" description="Basic and acidic residues" evidence="3">
    <location>
        <begin position="260"/>
        <end position="276"/>
    </location>
</feature>
<feature type="compositionally biased region" description="Polar residues" evidence="3">
    <location>
        <begin position="193"/>
        <end position="205"/>
    </location>
</feature>
<feature type="region of interest" description="Disordered" evidence="3">
    <location>
        <begin position="193"/>
        <end position="218"/>
    </location>
</feature>
<gene>
    <name evidence="5" type="ORF">INT47_005760</name>
</gene>
<dbReference type="Gene3D" id="4.10.280.10">
    <property type="entry name" value="Helix-loop-helix DNA-binding domain"/>
    <property type="match status" value="1"/>
</dbReference>
<organism evidence="5 6">
    <name type="scientific">Mucor saturninus</name>
    <dbReference type="NCBI Taxonomy" id="64648"/>
    <lineage>
        <taxon>Eukaryota</taxon>
        <taxon>Fungi</taxon>
        <taxon>Fungi incertae sedis</taxon>
        <taxon>Mucoromycota</taxon>
        <taxon>Mucoromycotina</taxon>
        <taxon>Mucoromycetes</taxon>
        <taxon>Mucorales</taxon>
        <taxon>Mucorineae</taxon>
        <taxon>Mucoraceae</taxon>
        <taxon>Mucor</taxon>
    </lineage>
</organism>
<comment type="caution">
    <text evidence="5">The sequence shown here is derived from an EMBL/GenBank/DDBJ whole genome shotgun (WGS) entry which is preliminary data.</text>
</comment>
<evidence type="ECO:0000256" key="3">
    <source>
        <dbReference type="SAM" id="MobiDB-lite"/>
    </source>
</evidence>
<protein>
    <recommendedName>
        <fullName evidence="4">BHLH domain-containing protein</fullName>
    </recommendedName>
</protein>
<feature type="region of interest" description="Disordered" evidence="3">
    <location>
        <begin position="1"/>
        <end position="24"/>
    </location>
</feature>
<evidence type="ECO:0000313" key="5">
    <source>
        <dbReference type="EMBL" id="KAG2195783.1"/>
    </source>
</evidence>
<dbReference type="GO" id="GO:0003700">
    <property type="term" value="F:DNA-binding transcription factor activity"/>
    <property type="evidence" value="ECO:0007669"/>
    <property type="project" value="TreeGrafter"/>
</dbReference>
<dbReference type="EMBL" id="JAEPRD010000162">
    <property type="protein sequence ID" value="KAG2195783.1"/>
    <property type="molecule type" value="Genomic_DNA"/>
</dbReference>
<feature type="region of interest" description="Disordered" evidence="3">
    <location>
        <begin position="257"/>
        <end position="276"/>
    </location>
</feature>
<dbReference type="SUPFAM" id="SSF47459">
    <property type="entry name" value="HLH, helix-loop-helix DNA-binding domain"/>
    <property type="match status" value="1"/>
</dbReference>
<dbReference type="InterPro" id="IPR011598">
    <property type="entry name" value="bHLH_dom"/>
</dbReference>
<feature type="domain" description="BHLH" evidence="4">
    <location>
        <begin position="272"/>
        <end position="323"/>
    </location>
</feature>
<dbReference type="OrthoDB" id="8964853at2759"/>
<dbReference type="GO" id="GO:0045944">
    <property type="term" value="P:positive regulation of transcription by RNA polymerase II"/>
    <property type="evidence" value="ECO:0007669"/>
    <property type="project" value="TreeGrafter"/>
</dbReference>
<keyword evidence="6" id="KW-1185">Reference proteome</keyword>
<dbReference type="PANTHER" id="PTHR10328">
    <property type="entry name" value="PROTEIN MAX MYC-ASSOCIATED FACTOR X"/>
    <property type="match status" value="1"/>
</dbReference>
<name>A0A8H7QNB5_9FUNG</name>
<dbReference type="PROSITE" id="PS50888">
    <property type="entry name" value="BHLH"/>
    <property type="match status" value="1"/>
</dbReference>
<reference evidence="5" key="1">
    <citation type="submission" date="2020-12" db="EMBL/GenBank/DDBJ databases">
        <title>Metabolic potential, ecology and presence of endohyphal bacteria is reflected in genomic diversity of Mucoromycotina.</title>
        <authorList>
            <person name="Muszewska A."/>
            <person name="Okrasinska A."/>
            <person name="Steczkiewicz K."/>
            <person name="Drgas O."/>
            <person name="Orlowska M."/>
            <person name="Perlinska-Lenart U."/>
            <person name="Aleksandrzak-Piekarczyk T."/>
            <person name="Szatraj K."/>
            <person name="Zielenkiewicz U."/>
            <person name="Pilsyk S."/>
            <person name="Malc E."/>
            <person name="Mieczkowski P."/>
            <person name="Kruszewska J.S."/>
            <person name="Biernat P."/>
            <person name="Pawlowska J."/>
        </authorList>
    </citation>
    <scope>NUCLEOTIDE SEQUENCE</scope>
    <source>
        <strain evidence="5">WA0000017839</strain>
    </source>
</reference>
<sequence>MDSVRSDTSGFILPPARDLIRSSDEDKMMLDERVEPRSMHDEFIRHGLSDLSMSRQHSISPLEPKDYRRRASVTDLQHFHSRRRPSLNPLLLPNHSHRAAGTMTEFQFPAAPTTGAATANPYTFPPKPASLSPKRRDSFTHPPLEKEHVFVHAPPAYDPYQRRHSIATADHPYQRHPAKYRDVGFRFPATIQETPHYNNSSTYSAPPSPPQSGLYPTGEVHRSHVSRMEPYLGRRASMPNTAHKSSRRGSVLMLMSDEEDARKESPYSRSPELRVSHKLAERKRRKEMKDLFDELRDSLPVEKNMKTSKWEILSKAVEYISLLKRRDFDLENQVSGLRRELDMMKRR</sequence>
<evidence type="ECO:0000256" key="2">
    <source>
        <dbReference type="ARBA" id="ARBA00023242"/>
    </source>
</evidence>
<keyword evidence="1" id="KW-0238">DNA-binding</keyword>
<dbReference type="Proteomes" id="UP000603453">
    <property type="component" value="Unassembled WGS sequence"/>
</dbReference>
<proteinExistence type="predicted"/>
<keyword evidence="2" id="KW-0539">Nucleus</keyword>